<dbReference type="Proteomes" id="UP000092600">
    <property type="component" value="Unassembled WGS sequence"/>
</dbReference>
<feature type="chain" id="PRO_5008508617" description="Phytocyanin domain-containing protein" evidence="2">
    <location>
        <begin position="27"/>
        <end position="283"/>
    </location>
</feature>
<dbReference type="Gene3D" id="2.60.40.420">
    <property type="entry name" value="Cupredoxins - blue copper proteins"/>
    <property type="match status" value="1"/>
</dbReference>
<dbReference type="InterPro" id="IPR008972">
    <property type="entry name" value="Cupredoxin"/>
</dbReference>
<protein>
    <recommendedName>
        <fullName evidence="3">Phytocyanin domain-containing protein</fullName>
    </recommendedName>
</protein>
<feature type="non-terminal residue" evidence="4">
    <location>
        <position position="283"/>
    </location>
</feature>
<feature type="compositionally biased region" description="Pro residues" evidence="1">
    <location>
        <begin position="227"/>
        <end position="236"/>
    </location>
</feature>
<feature type="region of interest" description="Disordered" evidence="1">
    <location>
        <begin position="160"/>
        <end position="179"/>
    </location>
</feature>
<keyword evidence="2" id="KW-0732">Signal</keyword>
<dbReference type="InterPro" id="IPR003245">
    <property type="entry name" value="Phytocyanin_dom"/>
</dbReference>
<evidence type="ECO:0000313" key="5">
    <source>
        <dbReference type="Proteomes" id="UP000092600"/>
    </source>
</evidence>
<accession>A0A199W997</accession>
<feature type="compositionally biased region" description="Low complexity" evidence="1">
    <location>
        <begin position="246"/>
        <end position="256"/>
    </location>
</feature>
<dbReference type="SUPFAM" id="SSF49503">
    <property type="entry name" value="Cupredoxins"/>
    <property type="match status" value="1"/>
</dbReference>
<sequence length="283" mass="30322">MKMISASVVALAIASTLLSMSVPLAARLNKEFVVGGDQHWRFGYNYSDWALRNFPFIDDDILVFKYDPPNGTNTPYNVVSFDNPDDYLSCNVGKAKVLANETQGADEGFKHRLPNTNIQYFASGINDGNLPRRPPPSPGAAAAAPAVCCNPGRAWPSGVAAAANAPPPPGNPLADIPRAQAPLPAGRRRRRLGQPRPPSPSPGCCCLRSLSRAAAAWVRTRVAPPTSCHPPPPFPTFPGRRRGRRNLPSPSFSLAGSRCSADAAAASRRQPSWMTFWSVSPEG</sequence>
<reference evidence="4 5" key="1">
    <citation type="journal article" date="2016" name="DNA Res.">
        <title>The draft genome of MD-2 pineapple using hybrid error correction of long reads.</title>
        <authorList>
            <person name="Redwan R.M."/>
            <person name="Saidin A."/>
            <person name="Kumar S.V."/>
        </authorList>
    </citation>
    <scope>NUCLEOTIDE SEQUENCE [LARGE SCALE GENOMIC DNA]</scope>
    <source>
        <strain evidence="5">cv. MD2</strain>
        <tissue evidence="4">Leaf</tissue>
    </source>
</reference>
<dbReference type="EMBL" id="LSRQ01000015">
    <property type="protein sequence ID" value="OAY86042.1"/>
    <property type="molecule type" value="Genomic_DNA"/>
</dbReference>
<evidence type="ECO:0000313" key="4">
    <source>
        <dbReference type="EMBL" id="OAY86042.1"/>
    </source>
</evidence>
<feature type="region of interest" description="Disordered" evidence="1">
    <location>
        <begin position="222"/>
        <end position="256"/>
    </location>
</feature>
<comment type="caution">
    <text evidence="4">The sequence shown here is derived from an EMBL/GenBank/DDBJ whole genome shotgun (WGS) entry which is preliminary data.</text>
</comment>
<feature type="domain" description="Phytocyanin" evidence="3">
    <location>
        <begin position="30"/>
        <end position="145"/>
    </location>
</feature>
<evidence type="ECO:0000256" key="1">
    <source>
        <dbReference type="SAM" id="MobiDB-lite"/>
    </source>
</evidence>
<evidence type="ECO:0000256" key="2">
    <source>
        <dbReference type="SAM" id="SignalP"/>
    </source>
</evidence>
<proteinExistence type="predicted"/>
<gene>
    <name evidence="4" type="ORF">ACMD2_18707</name>
</gene>
<dbReference type="PROSITE" id="PS51485">
    <property type="entry name" value="PHYTOCYANIN"/>
    <property type="match status" value="1"/>
</dbReference>
<evidence type="ECO:0000259" key="3">
    <source>
        <dbReference type="PROSITE" id="PS51485"/>
    </source>
</evidence>
<dbReference type="STRING" id="4615.A0A199W997"/>
<name>A0A199W997_ANACO</name>
<dbReference type="PANTHER" id="PTHR34052">
    <property type="entry name" value="GLYCINE-RICH PROTEIN-LIKE"/>
    <property type="match status" value="1"/>
</dbReference>
<dbReference type="GO" id="GO:0009055">
    <property type="term" value="F:electron transfer activity"/>
    <property type="evidence" value="ECO:0007669"/>
    <property type="project" value="InterPro"/>
</dbReference>
<dbReference type="AlphaFoldDB" id="A0A199W997"/>
<feature type="signal peptide" evidence="2">
    <location>
        <begin position="1"/>
        <end position="26"/>
    </location>
</feature>
<organism evidence="4 5">
    <name type="scientific">Ananas comosus</name>
    <name type="common">Pineapple</name>
    <name type="synonym">Ananas ananas</name>
    <dbReference type="NCBI Taxonomy" id="4615"/>
    <lineage>
        <taxon>Eukaryota</taxon>
        <taxon>Viridiplantae</taxon>
        <taxon>Streptophyta</taxon>
        <taxon>Embryophyta</taxon>
        <taxon>Tracheophyta</taxon>
        <taxon>Spermatophyta</taxon>
        <taxon>Magnoliopsida</taxon>
        <taxon>Liliopsida</taxon>
        <taxon>Poales</taxon>
        <taxon>Bromeliaceae</taxon>
        <taxon>Bromelioideae</taxon>
        <taxon>Ananas</taxon>
    </lineage>
</organism>
<dbReference type="PANTHER" id="PTHR34052:SF1">
    <property type="entry name" value="OS06G0216700 PROTEIN"/>
    <property type="match status" value="1"/>
</dbReference>